<reference evidence="3 4" key="1">
    <citation type="submission" date="2020-04" db="EMBL/GenBank/DDBJ databases">
        <authorList>
            <person name="Wallbank WR R."/>
            <person name="Pardo Diaz C."/>
            <person name="Kozak K."/>
            <person name="Martin S."/>
            <person name="Jiggins C."/>
            <person name="Moest M."/>
            <person name="Warren A I."/>
            <person name="Byers J.R.P. K."/>
            <person name="Montejo-Kovacevich G."/>
            <person name="Yen C E."/>
        </authorList>
    </citation>
    <scope>NUCLEOTIDE SEQUENCE [LARGE SCALE GENOMIC DNA]</scope>
</reference>
<dbReference type="Pfam" id="PF10545">
    <property type="entry name" value="MADF_DNA_bdg"/>
    <property type="match status" value="1"/>
</dbReference>
<proteinExistence type="predicted"/>
<feature type="region of interest" description="Disordered" evidence="1">
    <location>
        <begin position="105"/>
        <end position="152"/>
    </location>
</feature>
<keyword evidence="4" id="KW-1185">Reference proteome</keyword>
<name>A0A8S0YTV7_ARCPL</name>
<feature type="compositionally biased region" description="Basic and acidic residues" evidence="1">
    <location>
        <begin position="105"/>
        <end position="122"/>
    </location>
</feature>
<evidence type="ECO:0000313" key="4">
    <source>
        <dbReference type="Proteomes" id="UP000494106"/>
    </source>
</evidence>
<dbReference type="AlphaFoldDB" id="A0A8S0YTV7"/>
<organism evidence="3 4">
    <name type="scientific">Arctia plantaginis</name>
    <name type="common">Wood tiger moth</name>
    <name type="synonym">Phalaena plantaginis</name>
    <dbReference type="NCBI Taxonomy" id="874455"/>
    <lineage>
        <taxon>Eukaryota</taxon>
        <taxon>Metazoa</taxon>
        <taxon>Ecdysozoa</taxon>
        <taxon>Arthropoda</taxon>
        <taxon>Hexapoda</taxon>
        <taxon>Insecta</taxon>
        <taxon>Pterygota</taxon>
        <taxon>Neoptera</taxon>
        <taxon>Endopterygota</taxon>
        <taxon>Lepidoptera</taxon>
        <taxon>Glossata</taxon>
        <taxon>Ditrysia</taxon>
        <taxon>Noctuoidea</taxon>
        <taxon>Erebidae</taxon>
        <taxon>Arctiinae</taxon>
        <taxon>Arctia</taxon>
    </lineage>
</organism>
<evidence type="ECO:0000313" key="3">
    <source>
        <dbReference type="EMBL" id="CAB3222659.1"/>
    </source>
</evidence>
<feature type="domain" description="MADF" evidence="2">
    <location>
        <begin position="12"/>
        <end position="105"/>
    </location>
</feature>
<accession>A0A8S0YTV7</accession>
<evidence type="ECO:0000256" key="1">
    <source>
        <dbReference type="SAM" id="MobiDB-lite"/>
    </source>
</evidence>
<dbReference type="InterPro" id="IPR006578">
    <property type="entry name" value="MADF-dom"/>
</dbReference>
<dbReference type="Proteomes" id="UP000494106">
    <property type="component" value="Unassembled WGS sequence"/>
</dbReference>
<protein>
    <recommendedName>
        <fullName evidence="2">MADF domain-containing protein</fullName>
    </recommendedName>
</protein>
<gene>
    <name evidence="3" type="ORF">APLA_LOCUS1213</name>
</gene>
<dbReference type="EMBL" id="CADEBC010000088">
    <property type="protein sequence ID" value="CAB3222659.1"/>
    <property type="molecule type" value="Genomic_DNA"/>
</dbReference>
<evidence type="ECO:0000259" key="2">
    <source>
        <dbReference type="PROSITE" id="PS51029"/>
    </source>
</evidence>
<dbReference type="PANTHER" id="PTHR21505:SF12">
    <property type="entry name" value="MADF DOMAIN-CONTAINING PROTEIN-RELATED"/>
    <property type="match status" value="1"/>
</dbReference>
<dbReference type="PROSITE" id="PS51029">
    <property type="entry name" value="MADF"/>
    <property type="match status" value="1"/>
</dbReference>
<feature type="region of interest" description="Disordered" evidence="1">
    <location>
        <begin position="174"/>
        <end position="236"/>
    </location>
</feature>
<dbReference type="PANTHER" id="PTHR21505">
    <property type="entry name" value="MADF DOMAIN-CONTAINING PROTEIN-RELATED"/>
    <property type="match status" value="1"/>
</dbReference>
<dbReference type="OrthoDB" id="10051975at2759"/>
<sequence>MSGLWDNETCLTLIDAYESKRVLWDSTYEEYYNRIKKEDAWRDISDTLNISVDDVKKIIVSLTGSFRRERSKQKRSSKTVSGQDQAYVSKWFAFDWMKFLMDKSEPNETRDSSNDNRTKDVLDVENADNQGINDNEASSEMRPPNQKSAKKKKIEYDNPMADMGNYSPNVYCPSEYYNEPQQYGYTTSTSTVSSPPAPPSPTLESTNRPSPAETAKADNQFTESESLLTSQNFLNT</sequence>
<dbReference type="SMART" id="SM00595">
    <property type="entry name" value="MADF"/>
    <property type="match status" value="1"/>
</dbReference>
<feature type="compositionally biased region" description="Polar residues" evidence="1">
    <location>
        <begin position="217"/>
        <end position="236"/>
    </location>
</feature>
<comment type="caution">
    <text evidence="3">The sequence shown here is derived from an EMBL/GenBank/DDBJ whole genome shotgun (WGS) entry which is preliminary data.</text>
</comment>
<feature type="compositionally biased region" description="Polar residues" evidence="1">
    <location>
        <begin position="127"/>
        <end position="138"/>
    </location>
</feature>